<dbReference type="RefSeq" id="WP_077322223.1">
    <property type="nucleotide sequence ID" value="NZ_CABEHT010000001.1"/>
</dbReference>
<name>A0A4U9XI85_9STRE</name>
<proteinExistence type="predicted"/>
<reference evidence="1 2" key="1">
    <citation type="submission" date="2019-05" db="EMBL/GenBank/DDBJ databases">
        <authorList>
            <consortium name="Pathogen Informatics"/>
        </authorList>
    </citation>
    <scope>NUCLEOTIDE SEQUENCE [LARGE SCALE GENOMIC DNA]</scope>
    <source>
        <strain evidence="1 2">NCTC5386</strain>
    </source>
</reference>
<sequence length="149" mass="17136">MKLLHKTPILVCSDLEEVIHQAEVERMTEMLFSLPNYDCEITVTFEDDYHKVMNLPLFYESNLHRVFEFLEERDIKNGVDSFLTDDGDLVFRAYGQNYTHQGKDGILTSLVTVKCFSEGRIPVSMARIFDGLAMENLTKEKESGICDSI</sequence>
<protein>
    <submittedName>
        <fullName evidence="1">Uncharacterized protein</fullName>
    </submittedName>
</protein>
<evidence type="ECO:0000313" key="2">
    <source>
        <dbReference type="Proteomes" id="UP000394068"/>
    </source>
</evidence>
<dbReference type="AlphaFoldDB" id="A0A4U9XI85"/>
<evidence type="ECO:0000313" key="1">
    <source>
        <dbReference type="EMBL" id="VTS12883.1"/>
    </source>
</evidence>
<accession>A0A4U9XI85</accession>
<dbReference type="EMBL" id="CABEHT010000001">
    <property type="protein sequence ID" value="VTS12883.1"/>
    <property type="molecule type" value="Genomic_DNA"/>
</dbReference>
<gene>
    <name evidence="1" type="ORF">NCTC5386_00720</name>
</gene>
<organism evidence="1 2">
    <name type="scientific">Streptococcus pseudoporcinus</name>
    <dbReference type="NCBI Taxonomy" id="361101"/>
    <lineage>
        <taxon>Bacteria</taxon>
        <taxon>Bacillati</taxon>
        <taxon>Bacillota</taxon>
        <taxon>Bacilli</taxon>
        <taxon>Lactobacillales</taxon>
        <taxon>Streptococcaceae</taxon>
        <taxon>Streptococcus</taxon>
    </lineage>
</organism>
<dbReference type="Proteomes" id="UP000394068">
    <property type="component" value="Unassembled WGS sequence"/>
</dbReference>